<gene>
    <name evidence="1" type="primary">50</name>
    <name evidence="1" type="ORF">SEA_STORMAGEDDON_50</name>
</gene>
<protein>
    <submittedName>
        <fullName evidence="1">Baseplate wedge protein</fullName>
    </submittedName>
</protein>
<name>A0A649VTM5_9CAUD</name>
<dbReference type="SUPFAM" id="SSF160719">
    <property type="entry name" value="gpW/gp25-like"/>
    <property type="match status" value="1"/>
</dbReference>
<dbReference type="GeneID" id="64766759"/>
<dbReference type="RefSeq" id="YP_010059526.1">
    <property type="nucleotide sequence ID" value="NC_054726.1"/>
</dbReference>
<dbReference type="EMBL" id="MN586040">
    <property type="protein sequence ID" value="QGJ94913.1"/>
    <property type="molecule type" value="Genomic_DNA"/>
</dbReference>
<dbReference type="Proteomes" id="UP000423065">
    <property type="component" value="Segment"/>
</dbReference>
<dbReference type="Gene3D" id="3.10.450.40">
    <property type="match status" value="1"/>
</dbReference>
<proteinExistence type="predicted"/>
<reference evidence="1 2" key="1">
    <citation type="submission" date="2019-10" db="EMBL/GenBank/DDBJ databases">
        <authorList>
            <person name="Garlena R.A."/>
            <person name="Russell D.A."/>
            <person name="Pope W.H."/>
            <person name="Jacobs-Sera D."/>
            <person name="Hatfull G.F."/>
        </authorList>
    </citation>
    <scope>NUCLEOTIDE SEQUENCE [LARGE SCALE GENOMIC DNA]</scope>
</reference>
<dbReference type="KEGG" id="vg:64766759"/>
<organism evidence="1 2">
    <name type="scientific">Gordonia phage Stormageddon</name>
    <dbReference type="NCBI Taxonomy" id="2656541"/>
    <lineage>
        <taxon>Viruses</taxon>
        <taxon>Duplodnaviria</taxon>
        <taxon>Heunggongvirae</taxon>
        <taxon>Uroviricota</taxon>
        <taxon>Caudoviricetes</taxon>
        <taxon>Stormageddonvirus</taxon>
        <taxon>Stormageddonvirus Stormageddon</taxon>
    </lineage>
</organism>
<evidence type="ECO:0000313" key="1">
    <source>
        <dbReference type="EMBL" id="QGJ94913.1"/>
    </source>
</evidence>
<evidence type="ECO:0000313" key="2">
    <source>
        <dbReference type="Proteomes" id="UP000423065"/>
    </source>
</evidence>
<accession>A0A649VTM5</accession>
<sequence>MSFSLKVVDGDIATIGSTTNIVYGVEKLKQDISIWLRERYQSDRFHLAYGSILDGFIGDVIDDSTAYMVQAEVQRVLQNYQSLQYRLLKEHPERLSADEILVAILDIRTRVNYDTVEVTIRFSTGSRDVEQMSVAIQ</sequence>
<keyword evidence="2" id="KW-1185">Reference proteome</keyword>